<keyword evidence="12" id="KW-1185">Reference proteome</keyword>
<accession>A0A2J8ACX5</accession>
<evidence type="ECO:0000256" key="6">
    <source>
        <dbReference type="ARBA" id="ARBA00024481"/>
    </source>
</evidence>
<dbReference type="InterPro" id="IPR036553">
    <property type="entry name" value="RPTC_insert"/>
</dbReference>
<evidence type="ECO:0000256" key="1">
    <source>
        <dbReference type="ARBA" id="ARBA00009206"/>
    </source>
</evidence>
<evidence type="ECO:0000313" key="12">
    <source>
        <dbReference type="Proteomes" id="UP000236333"/>
    </source>
</evidence>
<evidence type="ECO:0000259" key="10">
    <source>
        <dbReference type="Pfam" id="PF01137"/>
    </source>
</evidence>
<feature type="region of interest" description="Disordered" evidence="9">
    <location>
        <begin position="1"/>
        <end position="30"/>
    </location>
</feature>
<feature type="non-terminal residue" evidence="11">
    <location>
        <position position="501"/>
    </location>
</feature>
<protein>
    <recommendedName>
        <fullName evidence="3">RNA 3'-terminal phosphate cyclase</fullName>
        <ecNumber evidence="2">6.5.1.4</ecNumber>
    </recommendedName>
    <alternativeName>
        <fullName evidence="7">RNA terminal phosphate cyclase domain-containing protein 1</fullName>
    </alternativeName>
</protein>
<feature type="compositionally biased region" description="Polar residues" evidence="9">
    <location>
        <begin position="479"/>
        <end position="488"/>
    </location>
</feature>
<feature type="region of interest" description="Disordered" evidence="9">
    <location>
        <begin position="456"/>
        <end position="501"/>
    </location>
</feature>
<reference evidence="11 12" key="1">
    <citation type="journal article" date="2017" name="Mol. Biol. Evol.">
        <title>The 4-celled Tetrabaena socialis nuclear genome reveals the essential components for genetic control of cell number at the origin of multicellularity in the volvocine lineage.</title>
        <authorList>
            <person name="Featherston J."/>
            <person name="Arakaki Y."/>
            <person name="Hanschen E.R."/>
            <person name="Ferris P.J."/>
            <person name="Michod R.E."/>
            <person name="Olson B.J.S.C."/>
            <person name="Nozaki H."/>
            <person name="Durand P.M."/>
        </authorList>
    </citation>
    <scope>NUCLEOTIDE SEQUENCE [LARGE SCALE GENOMIC DNA]</scope>
    <source>
        <strain evidence="11 12">NIES-571</strain>
    </source>
</reference>
<dbReference type="InterPro" id="IPR000228">
    <property type="entry name" value="RNA3'_term_phos_cyc"/>
</dbReference>
<dbReference type="GO" id="GO:0000166">
    <property type="term" value="F:nucleotide binding"/>
    <property type="evidence" value="ECO:0007669"/>
    <property type="project" value="UniProtKB-KW"/>
</dbReference>
<dbReference type="EC" id="6.5.1.4" evidence="2"/>
<dbReference type="GO" id="GO:0005634">
    <property type="term" value="C:nucleus"/>
    <property type="evidence" value="ECO:0007669"/>
    <property type="project" value="TreeGrafter"/>
</dbReference>
<dbReference type="InterPro" id="IPR020719">
    <property type="entry name" value="RNA3'_term_phos_cycl-like_CS"/>
</dbReference>
<dbReference type="Gene3D" id="3.65.10.20">
    <property type="entry name" value="RNA 3'-terminal phosphate cyclase domain"/>
    <property type="match status" value="1"/>
</dbReference>
<comment type="catalytic activity">
    <reaction evidence="6">
        <text>a 3'-end 3'-phospho-ribonucleotide-RNA + ATP = a 3'-end 2',3'-cyclophospho-ribonucleotide-RNA + AMP + diphosphate</text>
        <dbReference type="Rhea" id="RHEA:23976"/>
        <dbReference type="Rhea" id="RHEA-COMP:10463"/>
        <dbReference type="Rhea" id="RHEA-COMP:10464"/>
        <dbReference type="ChEBI" id="CHEBI:30616"/>
        <dbReference type="ChEBI" id="CHEBI:33019"/>
        <dbReference type="ChEBI" id="CHEBI:83062"/>
        <dbReference type="ChEBI" id="CHEBI:83064"/>
        <dbReference type="ChEBI" id="CHEBI:456215"/>
        <dbReference type="EC" id="6.5.1.4"/>
    </reaction>
</comment>
<proteinExistence type="inferred from homology"/>
<dbReference type="AlphaFoldDB" id="A0A2J8ACX5"/>
<organism evidence="11 12">
    <name type="scientific">Tetrabaena socialis</name>
    <dbReference type="NCBI Taxonomy" id="47790"/>
    <lineage>
        <taxon>Eukaryota</taxon>
        <taxon>Viridiplantae</taxon>
        <taxon>Chlorophyta</taxon>
        <taxon>core chlorophytes</taxon>
        <taxon>Chlorophyceae</taxon>
        <taxon>CS clade</taxon>
        <taxon>Chlamydomonadales</taxon>
        <taxon>Tetrabaenaceae</taxon>
        <taxon>Tetrabaena</taxon>
    </lineage>
</organism>
<evidence type="ECO:0000256" key="3">
    <source>
        <dbReference type="ARBA" id="ARBA00021428"/>
    </source>
</evidence>
<evidence type="ECO:0000256" key="5">
    <source>
        <dbReference type="ARBA" id="ARBA00022741"/>
    </source>
</evidence>
<feature type="compositionally biased region" description="Polar residues" evidence="9">
    <location>
        <begin position="1"/>
        <end position="11"/>
    </location>
</feature>
<dbReference type="SUPFAM" id="SSF55205">
    <property type="entry name" value="EPT/RTPC-like"/>
    <property type="match status" value="1"/>
</dbReference>
<evidence type="ECO:0000256" key="9">
    <source>
        <dbReference type="SAM" id="MobiDB-lite"/>
    </source>
</evidence>
<evidence type="ECO:0000256" key="7">
    <source>
        <dbReference type="ARBA" id="ARBA00032543"/>
    </source>
</evidence>
<dbReference type="FunFam" id="3.30.360.20:FF:000002">
    <property type="entry name" value="RNA terminal phosphate cyclase-like 1"/>
    <property type="match status" value="1"/>
</dbReference>
<evidence type="ECO:0000313" key="11">
    <source>
        <dbReference type="EMBL" id="PNH10368.1"/>
    </source>
</evidence>
<keyword evidence="5" id="KW-0547">Nucleotide-binding</keyword>
<dbReference type="SUPFAM" id="SSF52913">
    <property type="entry name" value="RNA 3'-terminal phosphate cyclase, RPTC, insert domain"/>
    <property type="match status" value="1"/>
</dbReference>
<comment type="function">
    <text evidence="8">Catalyzes the conversion of 3'-phosphate to a 2',3'-cyclic phosphodiester at the end of RNA. The mechanism of action of the enzyme occurs in 3 steps: (A) adenylation of the enzyme by ATP; (B) transfer of adenylate to an RNA-N3'P to produce RNA-N3'PP5'A; (C) and attack of the adjacent 2'-hydroxyl on the 3'-phosphorus in the diester linkage to produce the cyclic end product. Likely functions in some aspects of cellular RNA processing. Function plays an important role in regulating axon regeneration by inhibiting central nervous system (CNS) axon regeneration following optic nerve injury.</text>
</comment>
<name>A0A2J8ACX5_9CHLO</name>
<dbReference type="GO" id="GO:0006396">
    <property type="term" value="P:RNA processing"/>
    <property type="evidence" value="ECO:0007669"/>
    <property type="project" value="InterPro"/>
</dbReference>
<comment type="caution">
    <text evidence="11">The sequence shown here is derived from an EMBL/GenBank/DDBJ whole genome shotgun (WGS) entry which is preliminary data.</text>
</comment>
<dbReference type="InterPro" id="IPR037136">
    <property type="entry name" value="RNA3'_phos_cyclase_dom_sf"/>
</dbReference>
<gene>
    <name evidence="11" type="ORF">TSOC_002890</name>
</gene>
<dbReference type="GO" id="GO:0003963">
    <property type="term" value="F:RNA-3'-phosphate cyclase activity"/>
    <property type="evidence" value="ECO:0007669"/>
    <property type="project" value="UniProtKB-EC"/>
</dbReference>
<evidence type="ECO:0000256" key="8">
    <source>
        <dbReference type="ARBA" id="ARBA00045867"/>
    </source>
</evidence>
<keyword evidence="4" id="KW-0436">Ligase</keyword>
<dbReference type="Proteomes" id="UP000236333">
    <property type="component" value="Unassembled WGS sequence"/>
</dbReference>
<feature type="compositionally biased region" description="Low complexity" evidence="9">
    <location>
        <begin position="14"/>
        <end position="30"/>
    </location>
</feature>
<dbReference type="InterPro" id="IPR023797">
    <property type="entry name" value="RNA3'_phos_cyclase_dom"/>
</dbReference>
<dbReference type="OrthoDB" id="25029at2759"/>
<comment type="similarity">
    <text evidence="1">Belongs to the RNA 3'-terminal cyclase family. Type 1 subfamily.</text>
</comment>
<evidence type="ECO:0000256" key="4">
    <source>
        <dbReference type="ARBA" id="ARBA00022598"/>
    </source>
</evidence>
<evidence type="ECO:0000256" key="2">
    <source>
        <dbReference type="ARBA" id="ARBA00012725"/>
    </source>
</evidence>
<feature type="domain" description="RNA 3'-terminal phosphate cyclase" evidence="10">
    <location>
        <begin position="146"/>
        <end position="351"/>
    </location>
</feature>
<dbReference type="PANTHER" id="PTHR11096">
    <property type="entry name" value="RNA 3' TERMINAL PHOSPHATE CYCLASE"/>
    <property type="match status" value="1"/>
</dbReference>
<feature type="compositionally biased region" description="Low complexity" evidence="9">
    <location>
        <begin position="466"/>
        <end position="478"/>
    </location>
</feature>
<dbReference type="PANTHER" id="PTHR11096:SF0">
    <property type="entry name" value="RNA 3'-TERMINAL PHOSPHATE CYCLASE"/>
    <property type="match status" value="1"/>
</dbReference>
<dbReference type="Pfam" id="PF01137">
    <property type="entry name" value="RTC"/>
    <property type="match status" value="1"/>
</dbReference>
<sequence length="501" mass="51208">MRAVAGSSSVLAKSRTLASAPSTSTAARSETVSLAAARAAPSSPPDTSVMAAVLPGGPGAEQLAAAQRQAALRALVGAQDRARGGGGEADDAGLVQGALGARVGPRREVVERRVVEAEEQVCQLPGVGKRACNAAAVGRARQRSMLEGGGQILRYASALSAITGVPVAVDKVRAGRAKPGLQPQHLTGLQLVESICGGRLEGGTKGSCSIVLHPGTARCGSYTADTHTAGSCTLMLQASMPVCVFAGEAAGPDSALGPSISGRHTELELRGGTDADMAPPVGYLTDVLVPLLRNLYGDLLQGLDVRLVRRGFYPRGGGVLTARLPALPPGTPLPPLDLTTRGDITRVTIRAFAAGRQPVTVARRLAASAESAIRRVLKGMGPAGRGVPVLVEAVLEPQDRAMGDGCGVLLVAETDTGCRLGASAKGQRGVSAEEVGEQAAAELVGLGLGTGGAREVAEARWTRPPQQQKQQKQQQQHQTSCSLLTTMARTRPLPAPASALE</sequence>
<dbReference type="Gene3D" id="3.30.360.20">
    <property type="entry name" value="RNA 3'-terminal phosphate cyclase, insert domain"/>
    <property type="match status" value="1"/>
</dbReference>
<dbReference type="InterPro" id="IPR013792">
    <property type="entry name" value="RNA3'P_cycl/enolpyr_Trfase_a/b"/>
</dbReference>
<dbReference type="EMBL" id="PGGS01000058">
    <property type="protein sequence ID" value="PNH10368.1"/>
    <property type="molecule type" value="Genomic_DNA"/>
</dbReference>
<dbReference type="PROSITE" id="PS01287">
    <property type="entry name" value="RTC"/>
    <property type="match status" value="1"/>
</dbReference>